<dbReference type="PANTHER" id="PTHR33693:SF1">
    <property type="entry name" value="TYPE-4 URACIL-DNA GLYCOSYLASE"/>
    <property type="match status" value="1"/>
</dbReference>
<dbReference type="GO" id="GO:0097506">
    <property type="term" value="F:deaminated base DNA N-glycosylase activity"/>
    <property type="evidence" value="ECO:0007669"/>
    <property type="project" value="UniProtKB-ARBA"/>
</dbReference>
<evidence type="ECO:0000256" key="7">
    <source>
        <dbReference type="ARBA" id="ARBA00023204"/>
    </source>
</evidence>
<sequence>MSQSPTLSGAGPLSGGEAAAALAALAWLVDAGVDTLVGDAPATWLAEVPLVPEPIATAEPPVHAPRAGPLPVRDNSALLARVAACETLDALAALVVESGGRPALFADGNPATRVMVLGDMPTADDIAAGRLFAGASGQLLDHMLAAIGRDRADTYLANLLARPTPRAPGAVEIAAQLPVVRRQIELVRPHAVLVFGGVAAAALFGVETGINRLRGRWQTLEMGALKVPVLPSFAPAYLLAHPSHKALAWRDLLLFKSALAAYSDPP</sequence>
<dbReference type="EMBL" id="SIHO01000001">
    <property type="protein sequence ID" value="TFU06389.1"/>
    <property type="molecule type" value="Genomic_DNA"/>
</dbReference>
<comment type="caution">
    <text evidence="9">The sequence shown here is derived from an EMBL/GenBank/DDBJ whole genome shotgun (WGS) entry which is preliminary data.</text>
</comment>
<keyword evidence="5" id="KW-0408">Iron</keyword>
<keyword evidence="1" id="KW-0004">4Fe-4S</keyword>
<dbReference type="AlphaFoldDB" id="A0A4Y9ET40"/>
<evidence type="ECO:0000256" key="5">
    <source>
        <dbReference type="ARBA" id="ARBA00023004"/>
    </source>
</evidence>
<protein>
    <submittedName>
        <fullName evidence="9">Uracil-DNA glycosylase</fullName>
    </submittedName>
</protein>
<reference evidence="9 10" key="1">
    <citation type="submission" date="2019-02" db="EMBL/GenBank/DDBJ databases">
        <title>Polymorphobacter sp. isolated from the lake at the Tibet of China.</title>
        <authorList>
            <person name="Li A."/>
        </authorList>
    </citation>
    <scope>NUCLEOTIDE SEQUENCE [LARGE SCALE GENOMIC DNA]</scope>
    <source>
        <strain evidence="9 10">DJ1R-1</strain>
    </source>
</reference>
<dbReference type="OrthoDB" id="5290748at2"/>
<dbReference type="CDD" id="cd10030">
    <property type="entry name" value="UDG-F4_TTUDGA_SPO1dp_like"/>
    <property type="match status" value="1"/>
</dbReference>
<dbReference type="Gene3D" id="3.40.470.10">
    <property type="entry name" value="Uracil-DNA glycosylase-like domain"/>
    <property type="match status" value="1"/>
</dbReference>
<keyword evidence="7" id="KW-0234">DNA repair</keyword>
<proteinExistence type="predicted"/>
<dbReference type="InterPro" id="IPR005122">
    <property type="entry name" value="Uracil-DNA_glycosylase-like"/>
</dbReference>
<gene>
    <name evidence="9" type="ORF">EUV02_05200</name>
</gene>
<evidence type="ECO:0000256" key="4">
    <source>
        <dbReference type="ARBA" id="ARBA00022801"/>
    </source>
</evidence>
<dbReference type="InterPro" id="IPR036895">
    <property type="entry name" value="Uracil-DNA_glycosylase-like_sf"/>
</dbReference>
<dbReference type="SMART" id="SM00987">
    <property type="entry name" value="UreE_C"/>
    <property type="match status" value="1"/>
</dbReference>
<evidence type="ECO:0000256" key="2">
    <source>
        <dbReference type="ARBA" id="ARBA00022723"/>
    </source>
</evidence>
<evidence type="ECO:0000313" key="10">
    <source>
        <dbReference type="Proteomes" id="UP000297737"/>
    </source>
</evidence>
<dbReference type="Pfam" id="PF03167">
    <property type="entry name" value="UDG"/>
    <property type="match status" value="1"/>
</dbReference>
<evidence type="ECO:0000256" key="1">
    <source>
        <dbReference type="ARBA" id="ARBA00022485"/>
    </source>
</evidence>
<dbReference type="RefSeq" id="WP_135245112.1">
    <property type="nucleotide sequence ID" value="NZ_SIHO01000001.1"/>
</dbReference>
<name>A0A4Y9ET40_9SPHN</name>
<evidence type="ECO:0000259" key="8">
    <source>
        <dbReference type="SMART" id="SM00986"/>
    </source>
</evidence>
<evidence type="ECO:0000256" key="3">
    <source>
        <dbReference type="ARBA" id="ARBA00022763"/>
    </source>
</evidence>
<accession>A0A4Y9ET40</accession>
<dbReference type="GO" id="GO:0006281">
    <property type="term" value="P:DNA repair"/>
    <property type="evidence" value="ECO:0007669"/>
    <property type="project" value="UniProtKB-KW"/>
</dbReference>
<keyword evidence="6" id="KW-0411">Iron-sulfur</keyword>
<dbReference type="GO" id="GO:0051539">
    <property type="term" value="F:4 iron, 4 sulfur cluster binding"/>
    <property type="evidence" value="ECO:0007669"/>
    <property type="project" value="UniProtKB-KW"/>
</dbReference>
<dbReference type="PANTHER" id="PTHR33693">
    <property type="entry name" value="TYPE-5 URACIL-DNA GLYCOSYLASE"/>
    <property type="match status" value="1"/>
</dbReference>
<organism evidence="9 10">
    <name type="scientific">Glacieibacterium arshaanense</name>
    <dbReference type="NCBI Taxonomy" id="2511025"/>
    <lineage>
        <taxon>Bacteria</taxon>
        <taxon>Pseudomonadati</taxon>
        <taxon>Pseudomonadota</taxon>
        <taxon>Alphaproteobacteria</taxon>
        <taxon>Sphingomonadales</taxon>
        <taxon>Sphingosinicellaceae</taxon>
        <taxon>Glacieibacterium</taxon>
    </lineage>
</organism>
<keyword evidence="10" id="KW-1185">Reference proteome</keyword>
<dbReference type="GO" id="GO:0046872">
    <property type="term" value="F:metal ion binding"/>
    <property type="evidence" value="ECO:0007669"/>
    <property type="project" value="UniProtKB-KW"/>
</dbReference>
<dbReference type="Proteomes" id="UP000297737">
    <property type="component" value="Unassembled WGS sequence"/>
</dbReference>
<evidence type="ECO:0000313" key="9">
    <source>
        <dbReference type="EMBL" id="TFU06389.1"/>
    </source>
</evidence>
<keyword evidence="2" id="KW-0479">Metal-binding</keyword>
<dbReference type="InterPro" id="IPR051536">
    <property type="entry name" value="UDG_Type-4/5"/>
</dbReference>
<feature type="domain" description="Uracil-DNA glycosylase-like" evidence="8">
    <location>
        <begin position="105"/>
        <end position="253"/>
    </location>
</feature>
<dbReference type="SUPFAM" id="SSF52141">
    <property type="entry name" value="Uracil-DNA glycosylase-like"/>
    <property type="match status" value="1"/>
</dbReference>
<keyword evidence="3" id="KW-0227">DNA damage</keyword>
<keyword evidence="4" id="KW-0378">Hydrolase</keyword>
<evidence type="ECO:0000256" key="6">
    <source>
        <dbReference type="ARBA" id="ARBA00023014"/>
    </source>
</evidence>
<dbReference type="SMART" id="SM00986">
    <property type="entry name" value="UDG"/>
    <property type="match status" value="1"/>
</dbReference>